<gene>
    <name evidence="1" type="ORF">PECUL_23A026439</name>
</gene>
<accession>A0AAD1R186</accession>
<evidence type="ECO:0000313" key="1">
    <source>
        <dbReference type="EMBL" id="CAH2220484.1"/>
    </source>
</evidence>
<dbReference type="Proteomes" id="UP001295444">
    <property type="component" value="Chromosome 01"/>
</dbReference>
<dbReference type="EMBL" id="OW240912">
    <property type="protein sequence ID" value="CAH2220484.1"/>
    <property type="molecule type" value="Genomic_DNA"/>
</dbReference>
<evidence type="ECO:0000313" key="2">
    <source>
        <dbReference type="Proteomes" id="UP001295444"/>
    </source>
</evidence>
<organism evidence="1 2">
    <name type="scientific">Pelobates cultripes</name>
    <name type="common">Western spadefoot toad</name>
    <dbReference type="NCBI Taxonomy" id="61616"/>
    <lineage>
        <taxon>Eukaryota</taxon>
        <taxon>Metazoa</taxon>
        <taxon>Chordata</taxon>
        <taxon>Craniata</taxon>
        <taxon>Vertebrata</taxon>
        <taxon>Euteleostomi</taxon>
        <taxon>Amphibia</taxon>
        <taxon>Batrachia</taxon>
        <taxon>Anura</taxon>
        <taxon>Pelobatoidea</taxon>
        <taxon>Pelobatidae</taxon>
        <taxon>Pelobates</taxon>
    </lineage>
</organism>
<protein>
    <submittedName>
        <fullName evidence="1">Uncharacterized protein</fullName>
    </submittedName>
</protein>
<proteinExistence type="predicted"/>
<reference evidence="1" key="1">
    <citation type="submission" date="2022-03" db="EMBL/GenBank/DDBJ databases">
        <authorList>
            <person name="Alioto T."/>
            <person name="Alioto T."/>
            <person name="Gomez Garrido J."/>
        </authorList>
    </citation>
    <scope>NUCLEOTIDE SEQUENCE</scope>
</reference>
<name>A0AAD1R186_PELCU</name>
<sequence length="125" mass="14483">MPLKHSYLQHGVNQMYQCSRNGWNVWKRSTAWKALQLMYGVKPNDALYSGLPCLPASPTEKETLCHLHTQTRLPSHQRRTPTLPKTVDPPKITRQSDGTTNWCEFLPWAQDQCLRETHWITIRAG</sequence>
<dbReference type="AlphaFoldDB" id="A0AAD1R186"/>
<keyword evidence="2" id="KW-1185">Reference proteome</keyword>